<keyword evidence="2" id="KW-1185">Reference proteome</keyword>
<dbReference type="Proteomes" id="UP000518878">
    <property type="component" value="Unassembled WGS sequence"/>
</dbReference>
<name>A0A7X5QXI3_9GAMM</name>
<gene>
    <name evidence="1" type="ORF">HBF32_17345</name>
</gene>
<evidence type="ECO:0000313" key="1">
    <source>
        <dbReference type="EMBL" id="NID17246.1"/>
    </source>
</evidence>
<reference evidence="1 2" key="1">
    <citation type="journal article" date="2006" name="Int. J. Syst. Evol. Microbiol.">
        <title>Dyella yeojuensis sp. nov., isolated from greenhouse soil in Korea.</title>
        <authorList>
            <person name="Kim B.Y."/>
            <person name="Weon H.Y."/>
            <person name="Lee K.H."/>
            <person name="Seok S.J."/>
            <person name="Kwon S.W."/>
            <person name="Go S.J."/>
            <person name="Stackebrandt E."/>
        </authorList>
    </citation>
    <scope>NUCLEOTIDE SEQUENCE [LARGE SCALE GENOMIC DNA]</scope>
    <source>
        <strain evidence="1 2">DSM 17673</strain>
    </source>
</reference>
<dbReference type="EMBL" id="JAAQTL010000002">
    <property type="protein sequence ID" value="NID17246.1"/>
    <property type="molecule type" value="Genomic_DNA"/>
</dbReference>
<dbReference type="RefSeq" id="WP_166701034.1">
    <property type="nucleotide sequence ID" value="NZ_JAAQTL010000002.1"/>
</dbReference>
<comment type="caution">
    <text evidence="1">The sequence shown here is derived from an EMBL/GenBank/DDBJ whole genome shotgun (WGS) entry which is preliminary data.</text>
</comment>
<proteinExistence type="predicted"/>
<dbReference type="AlphaFoldDB" id="A0A7X5QXI3"/>
<accession>A0A7X5QXI3</accession>
<evidence type="ECO:0000313" key="2">
    <source>
        <dbReference type="Proteomes" id="UP000518878"/>
    </source>
</evidence>
<protein>
    <submittedName>
        <fullName evidence="1">Uncharacterized protein</fullName>
    </submittedName>
</protein>
<sequence>MADLEPPSSPLSDDDVRWLMVRTARSLAHLWARLIRPGIRAGKPPIYPMCARDVQRGEPWLEAVSPNTSVSGVVNAVLLAQGLLIDDAVAPRPPDRRRVCLIVQHVSCGALVWSDCTLRIARRLGVTLAATPRDETNGGSLHCDIFRLDGTYAEAARAEANPPAPCHAR</sequence>
<organism evidence="1 2">
    <name type="scientific">Luteibacter yeojuensis</name>
    <dbReference type="NCBI Taxonomy" id="345309"/>
    <lineage>
        <taxon>Bacteria</taxon>
        <taxon>Pseudomonadati</taxon>
        <taxon>Pseudomonadota</taxon>
        <taxon>Gammaproteobacteria</taxon>
        <taxon>Lysobacterales</taxon>
        <taxon>Rhodanobacteraceae</taxon>
        <taxon>Luteibacter</taxon>
    </lineage>
</organism>